<dbReference type="eggNOG" id="COG3696">
    <property type="taxonomic scope" value="Bacteria"/>
</dbReference>
<dbReference type="STRING" id="452637.Oter_4432"/>
<sequence length="1108" mass="121647">MLKAIIEFSLKNKFLVLAATAALILGGIYSLRNIPLDAIPDLSDTQVIIYTEWPGQAPQLVQDQVTYPLTTKMLSVPKSKVVRGYSFYGFSFVYVIFEDGTDPYWARSRVLEYLSGLQASLPKNVTPTLGPDATGVGWAFMYSLNSTKHDLAELRSMQDWFLRYQLASVEGVAEIASVGGFVKQYHITVDPHRLHAYNLSISDVAMAVEKSNGEVGGRSVEMAEKEFILRVKGYVTDVEMLKKVAVGRGPGGTPILLGEVANVQLGPDMRRGIAELNGEGETVGGVVVVRYGVDTRQVIQAVKARLDQAMKSLPEGVTYSIAYDRTALIDRAVKTLKEKLIEESIVVALVCLIFLMHLRSAFVAIVILPIAVLASISIMYGQGLSANIMSLGGIAIAVGAMVDAAIIMIENAHKHIEHDGGKKPHWDIIRDAAVEVGPTLFYSLLVITVSFLPVFTLQAQEGRMFKPLAFTKTYSMGAAALLSITLAPVLMGFFIRGKIPAEEKNPVNRFLIWLYHPVLDLMIKFRWWVITIAAVVVLWVFMPWNAIVSRVLPDGAAKEVALKMGKAFPYQNLGSEFMPPLYEGDLLYMPTTFPGISPTKAREIIQQTDQIIKSFAEVHHVFGKIGRAESATDPAPMDMIETTIMLKPEEEWPEVDIKDMDGKVVAHRRRTIEELTTALNNAVQIPGLTNAWTMPIKTRIDMLATGIKTPVGIKVAGPDLKELERIASQIEGVIRRAPGTSSVFAERVMGGNYVEFDIDRDAIARYGLTLGEVQEVLQVALGGMPLTTTVEGLERYGVILRYERDYRENLEALREILIPVKAAGTGSAMGGGNGNGSLAAQVPLSQLAQVRVVAAPMGIKSEAAVPNAWIYVDVQGVDLGNYVRGAQQTVNDAIQRGEIKIPTGYSIFWSGQYEYMQRAQQRLMIVVPLTLFVIIFIIYLNTQSWIKTGIVLLAVPFSLVGAFWALYLLDYNMSVAVWVGIIALAGLDAETGVVMLLYLDLAYDDWKKKGKMLTTFDLRDAIYHGAVKRVRPKAMTAAVIIAGLLPILWSHGTGADTMKRIAVPMVGGVITSTLMELLVYPAIFFLWRRRSLPPPPAAPTALPAEAQT</sequence>
<feature type="transmembrane region" description="Helical" evidence="1">
    <location>
        <begin position="949"/>
        <end position="969"/>
    </location>
</feature>
<evidence type="ECO:0000313" key="3">
    <source>
        <dbReference type="Proteomes" id="UP000007013"/>
    </source>
</evidence>
<dbReference type="PANTHER" id="PTHR32063">
    <property type="match status" value="1"/>
</dbReference>
<dbReference type="GO" id="GO:0005886">
    <property type="term" value="C:plasma membrane"/>
    <property type="evidence" value="ECO:0007669"/>
    <property type="project" value="TreeGrafter"/>
</dbReference>
<dbReference type="Gene3D" id="3.30.70.1320">
    <property type="entry name" value="Multidrug efflux transporter AcrB pore domain like"/>
    <property type="match status" value="1"/>
</dbReference>
<dbReference type="AlphaFoldDB" id="B1ZPY2"/>
<dbReference type="KEGG" id="ote:Oter_4432"/>
<feature type="transmembrane region" description="Helical" evidence="1">
    <location>
        <begin position="432"/>
        <end position="454"/>
    </location>
</feature>
<dbReference type="PRINTS" id="PR00702">
    <property type="entry name" value="ACRIFLAVINRP"/>
</dbReference>
<organism evidence="2 3">
    <name type="scientific">Opitutus terrae (strain DSM 11246 / JCM 15787 / PB90-1)</name>
    <dbReference type="NCBI Taxonomy" id="452637"/>
    <lineage>
        <taxon>Bacteria</taxon>
        <taxon>Pseudomonadati</taxon>
        <taxon>Verrucomicrobiota</taxon>
        <taxon>Opitutia</taxon>
        <taxon>Opitutales</taxon>
        <taxon>Opitutaceae</taxon>
        <taxon>Opitutus</taxon>
    </lineage>
</organism>
<protein>
    <submittedName>
        <fullName evidence="2">Heavy metal efflux pump, CzcA family</fullName>
    </submittedName>
</protein>
<evidence type="ECO:0000256" key="1">
    <source>
        <dbReference type="SAM" id="Phobius"/>
    </source>
</evidence>
<keyword evidence="1" id="KW-0812">Transmembrane</keyword>
<dbReference type="Gene3D" id="3.30.70.1430">
    <property type="entry name" value="Multidrug efflux transporter AcrB pore domain"/>
    <property type="match status" value="2"/>
</dbReference>
<dbReference type="SUPFAM" id="SSF82693">
    <property type="entry name" value="Multidrug efflux transporter AcrB pore domain, PN1, PN2, PC1 and PC2 subdomains"/>
    <property type="match status" value="2"/>
</dbReference>
<dbReference type="InterPro" id="IPR027463">
    <property type="entry name" value="AcrB_DN_DC_subdom"/>
</dbReference>
<dbReference type="HOGENOM" id="CLU_002755_1_2_0"/>
<name>B1ZPY2_OPITP</name>
<keyword evidence="3" id="KW-1185">Reference proteome</keyword>
<dbReference type="SUPFAM" id="SSF82714">
    <property type="entry name" value="Multidrug efflux transporter AcrB TolC docking domain, DN and DC subdomains"/>
    <property type="match status" value="2"/>
</dbReference>
<feature type="transmembrane region" description="Helical" evidence="1">
    <location>
        <begin position="1034"/>
        <end position="1049"/>
    </location>
</feature>
<feature type="transmembrane region" description="Helical" evidence="1">
    <location>
        <begin position="388"/>
        <end position="411"/>
    </location>
</feature>
<feature type="transmembrane region" description="Helical" evidence="1">
    <location>
        <begin position="525"/>
        <end position="544"/>
    </location>
</feature>
<dbReference type="Gene3D" id="3.30.70.1440">
    <property type="entry name" value="Multidrug efflux transporter AcrB pore domain"/>
    <property type="match status" value="1"/>
</dbReference>
<dbReference type="Gene3D" id="1.20.1640.10">
    <property type="entry name" value="Multidrug efflux transporter AcrB transmembrane domain"/>
    <property type="match status" value="2"/>
</dbReference>
<keyword evidence="1" id="KW-0472">Membrane</keyword>
<accession>B1ZPY2</accession>
<dbReference type="Pfam" id="PF00873">
    <property type="entry name" value="ACR_tran"/>
    <property type="match status" value="2"/>
</dbReference>
<dbReference type="RefSeq" id="WP_012377217.1">
    <property type="nucleotide sequence ID" value="NC_010571.1"/>
</dbReference>
<dbReference type="PANTHER" id="PTHR32063:SF19">
    <property type="entry name" value="CATION EFFLUX SYSTEM PROTEIN CUSA"/>
    <property type="match status" value="1"/>
</dbReference>
<feature type="transmembrane region" description="Helical" evidence="1">
    <location>
        <begin position="975"/>
        <end position="999"/>
    </location>
</feature>
<dbReference type="EMBL" id="CP001032">
    <property type="protein sequence ID" value="ACB77703.1"/>
    <property type="molecule type" value="Genomic_DNA"/>
</dbReference>
<proteinExistence type="predicted"/>
<evidence type="ECO:0000313" key="2">
    <source>
        <dbReference type="EMBL" id="ACB77703.1"/>
    </source>
</evidence>
<reference evidence="2 3" key="1">
    <citation type="journal article" date="2011" name="J. Bacteriol.">
        <title>Genome sequence of the verrucomicrobium Opitutus terrae PB90-1, an abundant inhabitant of rice paddy soil ecosystems.</title>
        <authorList>
            <person name="van Passel M.W."/>
            <person name="Kant R."/>
            <person name="Palva A."/>
            <person name="Copeland A."/>
            <person name="Lucas S."/>
            <person name="Lapidus A."/>
            <person name="Glavina del Rio T."/>
            <person name="Pitluck S."/>
            <person name="Goltsman E."/>
            <person name="Clum A."/>
            <person name="Sun H."/>
            <person name="Schmutz J."/>
            <person name="Larimer F.W."/>
            <person name="Land M.L."/>
            <person name="Hauser L."/>
            <person name="Kyrpides N."/>
            <person name="Mikhailova N."/>
            <person name="Richardson P.P."/>
            <person name="Janssen P.H."/>
            <person name="de Vos W.M."/>
            <person name="Smidt H."/>
        </authorList>
    </citation>
    <scope>NUCLEOTIDE SEQUENCE [LARGE SCALE GENOMIC DNA]</scope>
    <source>
        <strain evidence="3">DSM 11246 / JCM 15787 / PB90-1</strain>
    </source>
</reference>
<dbReference type="InterPro" id="IPR001036">
    <property type="entry name" value="Acrflvin-R"/>
</dbReference>
<keyword evidence="1" id="KW-1133">Transmembrane helix</keyword>
<feature type="transmembrane region" description="Helical" evidence="1">
    <location>
        <begin position="1061"/>
        <end position="1087"/>
    </location>
</feature>
<dbReference type="SUPFAM" id="SSF82866">
    <property type="entry name" value="Multidrug efflux transporter AcrB transmembrane domain"/>
    <property type="match status" value="2"/>
</dbReference>
<dbReference type="Proteomes" id="UP000007013">
    <property type="component" value="Chromosome"/>
</dbReference>
<dbReference type="OrthoDB" id="9757876at2"/>
<feature type="transmembrane region" description="Helical" evidence="1">
    <location>
        <begin position="923"/>
        <end position="942"/>
    </location>
</feature>
<gene>
    <name evidence="2" type="ordered locus">Oter_4432</name>
</gene>
<feature type="transmembrane region" description="Helical" evidence="1">
    <location>
        <begin position="361"/>
        <end position="382"/>
    </location>
</feature>
<dbReference type="Gene3D" id="3.30.2090.10">
    <property type="entry name" value="Multidrug efflux transporter AcrB TolC docking domain, DN and DC subdomains"/>
    <property type="match status" value="2"/>
</dbReference>
<feature type="transmembrane region" description="Helical" evidence="1">
    <location>
        <begin position="474"/>
        <end position="495"/>
    </location>
</feature>
<dbReference type="GO" id="GO:0042910">
    <property type="term" value="F:xenobiotic transmembrane transporter activity"/>
    <property type="evidence" value="ECO:0007669"/>
    <property type="project" value="TreeGrafter"/>
</dbReference>